<feature type="non-terminal residue" evidence="2">
    <location>
        <position position="1"/>
    </location>
</feature>
<reference evidence="2 3" key="1">
    <citation type="journal article" date="2014" name="Curr. Biol.">
        <title>The genome of the clonal raider ant Cerapachys biroi.</title>
        <authorList>
            <person name="Oxley P.R."/>
            <person name="Ji L."/>
            <person name="Fetter-Pruneda I."/>
            <person name="McKenzie S.K."/>
            <person name="Li C."/>
            <person name="Hu H."/>
            <person name="Zhang G."/>
            <person name="Kronauer D.J."/>
        </authorList>
    </citation>
    <scope>NUCLEOTIDE SEQUENCE [LARGE SCALE GENOMIC DNA]</scope>
</reference>
<sequence length="79" mass="8798">CEGGWLQLEGSARVCGRNQRFDRPVVLFSDKPIATLNMHVTVRVTVGVHVVSLRAKDEDGRENGRWNSNGITKQEHVLG</sequence>
<protein>
    <submittedName>
        <fullName evidence="2">Uncharacterized protein</fullName>
    </submittedName>
</protein>
<keyword evidence="3" id="KW-1185">Reference proteome</keyword>
<gene>
    <name evidence="2" type="ORF">X777_00538</name>
</gene>
<proteinExistence type="predicted"/>
<evidence type="ECO:0000256" key="1">
    <source>
        <dbReference type="SAM" id="MobiDB-lite"/>
    </source>
</evidence>
<dbReference type="EMBL" id="KK108073">
    <property type="protein sequence ID" value="EZA46936.1"/>
    <property type="molecule type" value="Genomic_DNA"/>
</dbReference>
<evidence type="ECO:0000313" key="3">
    <source>
        <dbReference type="Proteomes" id="UP000053097"/>
    </source>
</evidence>
<accession>A0A026VTT7</accession>
<evidence type="ECO:0000313" key="2">
    <source>
        <dbReference type="EMBL" id="EZA46936.1"/>
    </source>
</evidence>
<dbReference type="Proteomes" id="UP000053097">
    <property type="component" value="Unassembled WGS sequence"/>
</dbReference>
<organism evidence="2 3">
    <name type="scientific">Ooceraea biroi</name>
    <name type="common">Clonal raider ant</name>
    <name type="synonym">Cerapachys biroi</name>
    <dbReference type="NCBI Taxonomy" id="2015173"/>
    <lineage>
        <taxon>Eukaryota</taxon>
        <taxon>Metazoa</taxon>
        <taxon>Ecdysozoa</taxon>
        <taxon>Arthropoda</taxon>
        <taxon>Hexapoda</taxon>
        <taxon>Insecta</taxon>
        <taxon>Pterygota</taxon>
        <taxon>Neoptera</taxon>
        <taxon>Endopterygota</taxon>
        <taxon>Hymenoptera</taxon>
        <taxon>Apocrita</taxon>
        <taxon>Aculeata</taxon>
        <taxon>Formicoidea</taxon>
        <taxon>Formicidae</taxon>
        <taxon>Dorylinae</taxon>
        <taxon>Ooceraea</taxon>
    </lineage>
</organism>
<feature type="region of interest" description="Disordered" evidence="1">
    <location>
        <begin position="56"/>
        <end position="79"/>
    </location>
</feature>
<name>A0A026VTT7_OOCBI</name>
<dbReference type="AlphaFoldDB" id="A0A026VTT7"/>
<dbReference type="OrthoDB" id="10063988at2759"/>